<name>A0A1I7X1L0_HETBA</name>
<keyword evidence="1" id="KW-1133">Transmembrane helix</keyword>
<dbReference type="GO" id="GO:0005886">
    <property type="term" value="C:plasma membrane"/>
    <property type="evidence" value="ECO:0007669"/>
    <property type="project" value="TreeGrafter"/>
</dbReference>
<proteinExistence type="predicted"/>
<keyword evidence="2" id="KW-1185">Reference proteome</keyword>
<dbReference type="GO" id="GO:0006897">
    <property type="term" value="P:endocytosis"/>
    <property type="evidence" value="ECO:0007669"/>
    <property type="project" value="TreeGrafter"/>
</dbReference>
<dbReference type="GO" id="GO:0018996">
    <property type="term" value="P:molting cycle, collagen and cuticulin-based cuticle"/>
    <property type="evidence" value="ECO:0007669"/>
    <property type="project" value="TreeGrafter"/>
</dbReference>
<evidence type="ECO:0000256" key="1">
    <source>
        <dbReference type="SAM" id="Phobius"/>
    </source>
</evidence>
<dbReference type="PANTHER" id="PTHR10796:SF112">
    <property type="entry name" value="PATCHED-RELATED PROTEIN 18"/>
    <property type="match status" value="1"/>
</dbReference>
<sequence length="368" mass="43007">MPIDSRRLIFASYEERAVAGSRMKSDAHRLELVFLSFNFSFTTMFFLFFTLISKLAFNDGDNNKFLKKQFLLFYDMLSDEYKRKKENPEQVLKYDYLRICPFVLHTLLNTMQWASMLSTNKIHRFFARLLSLYDQTYIFDNQIDGTGFPCITIWVVLMAGGVYRFKEVNNVRDHFSPFHVVVALKAADGRNLLRPKFIEKALEIEDFLQYRLKIEHENQTYAYSDFCGTQCETSDAVRTTFNIRNLTRHIFQRRNLVYYCNPRKVVVIQNLASSRSQVIEGSDLIAINFHAIYNNESSVSIMKKWEKAVFEYSQTTLTDPLIKVYCTSEGLVSEEQRRLEKGVERLAAVLVLDLSKVVSPVKNLQALY</sequence>
<dbReference type="WBParaSite" id="Hba_11338">
    <property type="protein sequence ID" value="Hba_11338"/>
    <property type="gene ID" value="Hba_11338"/>
</dbReference>
<dbReference type="GO" id="GO:0030659">
    <property type="term" value="C:cytoplasmic vesicle membrane"/>
    <property type="evidence" value="ECO:0007669"/>
    <property type="project" value="TreeGrafter"/>
</dbReference>
<reference evidence="3" key="1">
    <citation type="submission" date="2016-11" db="UniProtKB">
        <authorList>
            <consortium name="WormBaseParasite"/>
        </authorList>
    </citation>
    <scope>IDENTIFICATION</scope>
</reference>
<keyword evidence="1" id="KW-0472">Membrane</keyword>
<protein>
    <submittedName>
        <fullName evidence="3">C2 tensin-type domain-containing protein</fullName>
    </submittedName>
</protein>
<organism evidence="2 3">
    <name type="scientific">Heterorhabditis bacteriophora</name>
    <name type="common">Entomopathogenic nematode worm</name>
    <dbReference type="NCBI Taxonomy" id="37862"/>
    <lineage>
        <taxon>Eukaryota</taxon>
        <taxon>Metazoa</taxon>
        <taxon>Ecdysozoa</taxon>
        <taxon>Nematoda</taxon>
        <taxon>Chromadorea</taxon>
        <taxon>Rhabditida</taxon>
        <taxon>Rhabditina</taxon>
        <taxon>Rhabditomorpha</taxon>
        <taxon>Strongyloidea</taxon>
        <taxon>Heterorhabditidae</taxon>
        <taxon>Heterorhabditis</taxon>
    </lineage>
</organism>
<evidence type="ECO:0000313" key="3">
    <source>
        <dbReference type="WBParaSite" id="Hba_11338"/>
    </source>
</evidence>
<accession>A0A1I7X1L0</accession>
<keyword evidence="1" id="KW-0812">Transmembrane</keyword>
<feature type="transmembrane region" description="Helical" evidence="1">
    <location>
        <begin position="32"/>
        <end position="52"/>
    </location>
</feature>
<evidence type="ECO:0000313" key="2">
    <source>
        <dbReference type="Proteomes" id="UP000095283"/>
    </source>
</evidence>
<dbReference type="InterPro" id="IPR051697">
    <property type="entry name" value="Patched_domain-protein"/>
</dbReference>
<dbReference type="Proteomes" id="UP000095283">
    <property type="component" value="Unplaced"/>
</dbReference>
<dbReference type="PANTHER" id="PTHR10796">
    <property type="entry name" value="PATCHED-RELATED"/>
    <property type="match status" value="1"/>
</dbReference>
<dbReference type="AlphaFoldDB" id="A0A1I7X1L0"/>